<dbReference type="OrthoDB" id="9811823at2"/>
<evidence type="ECO:0000313" key="9">
    <source>
        <dbReference type="EMBL" id="RUO25205.1"/>
    </source>
</evidence>
<gene>
    <name evidence="4" type="primary">truA</name>
    <name evidence="9" type="ORF">CWE09_00205</name>
</gene>
<dbReference type="InterPro" id="IPR020094">
    <property type="entry name" value="TruA/RsuA/RluB/E/F_N"/>
</dbReference>
<keyword evidence="2 4" id="KW-0819">tRNA processing</keyword>
<comment type="catalytic activity">
    <reaction evidence="4 7">
        <text>uridine(38/39/40) in tRNA = pseudouridine(38/39/40) in tRNA</text>
        <dbReference type="Rhea" id="RHEA:22376"/>
        <dbReference type="Rhea" id="RHEA-COMP:10085"/>
        <dbReference type="Rhea" id="RHEA-COMP:10087"/>
        <dbReference type="ChEBI" id="CHEBI:65314"/>
        <dbReference type="ChEBI" id="CHEBI:65315"/>
        <dbReference type="EC" id="5.4.99.12"/>
    </reaction>
</comment>
<comment type="similarity">
    <text evidence="1 4 7">Belongs to the tRNA pseudouridine synthase TruA family.</text>
</comment>
<dbReference type="AlphaFoldDB" id="A0A432W558"/>
<evidence type="ECO:0000256" key="1">
    <source>
        <dbReference type="ARBA" id="ARBA00009375"/>
    </source>
</evidence>
<dbReference type="FunFam" id="3.30.70.580:FF:000001">
    <property type="entry name" value="tRNA pseudouridine synthase A"/>
    <property type="match status" value="1"/>
</dbReference>
<proteinExistence type="inferred from homology"/>
<dbReference type="GO" id="GO:0031119">
    <property type="term" value="P:tRNA pseudouridine synthesis"/>
    <property type="evidence" value="ECO:0007669"/>
    <property type="project" value="UniProtKB-UniRule"/>
</dbReference>
<dbReference type="InterPro" id="IPR001406">
    <property type="entry name" value="PsdUridine_synth_TruA"/>
</dbReference>
<evidence type="ECO:0000256" key="2">
    <source>
        <dbReference type="ARBA" id="ARBA00022694"/>
    </source>
</evidence>
<dbReference type="Pfam" id="PF01416">
    <property type="entry name" value="PseudoU_synth_1"/>
    <property type="match status" value="2"/>
</dbReference>
<evidence type="ECO:0000256" key="5">
    <source>
        <dbReference type="PIRSR" id="PIRSR001430-1"/>
    </source>
</evidence>
<dbReference type="GO" id="GO:0003723">
    <property type="term" value="F:RNA binding"/>
    <property type="evidence" value="ECO:0007669"/>
    <property type="project" value="InterPro"/>
</dbReference>
<dbReference type="HAMAP" id="MF_00171">
    <property type="entry name" value="TruA"/>
    <property type="match status" value="1"/>
</dbReference>
<feature type="domain" description="Pseudouridine synthase I TruA alpha/beta" evidence="8">
    <location>
        <begin position="8"/>
        <end position="102"/>
    </location>
</feature>
<dbReference type="SUPFAM" id="SSF55120">
    <property type="entry name" value="Pseudouridine synthase"/>
    <property type="match status" value="1"/>
</dbReference>
<evidence type="ECO:0000256" key="7">
    <source>
        <dbReference type="RuleBase" id="RU003792"/>
    </source>
</evidence>
<dbReference type="NCBIfam" id="TIGR00071">
    <property type="entry name" value="hisT_truA"/>
    <property type="match status" value="1"/>
</dbReference>
<evidence type="ECO:0000256" key="4">
    <source>
        <dbReference type="HAMAP-Rule" id="MF_00171"/>
    </source>
</evidence>
<dbReference type="Proteomes" id="UP000288293">
    <property type="component" value="Unassembled WGS sequence"/>
</dbReference>
<evidence type="ECO:0000313" key="10">
    <source>
        <dbReference type="Proteomes" id="UP000288293"/>
    </source>
</evidence>
<feature type="binding site" evidence="4 6">
    <location>
        <position position="109"/>
    </location>
    <ligand>
        <name>substrate</name>
    </ligand>
</feature>
<sequence>MRIALGIEYSGQNYHGWQRQQGMPTVQGKLEKALSQIANHPVDVICAGRTDAGVHATGQVVHFDVDCQRAEPAWTIGVNSNLPSDISVRWMHEVDADFDARFSASARRYRYIIYDSPTRPGIFPFGVTHSYHALDVEVMQAAAPALLGEHDFSAFRAAHCQANTPFRNVQEISVTRMGYYIVIEVKANAFLHHMVRNIVGSLIVIGKKEQQPDWLSELLAGKDRKLAAATAKPHGLYLVDVSYPEKFALPRWPMGPLFLNTHN</sequence>
<name>A0A432W558_9GAMM</name>
<comment type="subunit">
    <text evidence="4">Homodimer.</text>
</comment>
<comment type="caution">
    <text evidence="9">The sequence shown here is derived from an EMBL/GenBank/DDBJ whole genome shotgun (WGS) entry which is preliminary data.</text>
</comment>
<dbReference type="EMBL" id="PIPL01000001">
    <property type="protein sequence ID" value="RUO25205.1"/>
    <property type="molecule type" value="Genomic_DNA"/>
</dbReference>
<keyword evidence="3 4" id="KW-0413">Isomerase</keyword>
<comment type="caution">
    <text evidence="4">Lacks conserved residue(s) required for the propagation of feature annotation.</text>
</comment>
<dbReference type="PANTHER" id="PTHR11142">
    <property type="entry name" value="PSEUDOURIDYLATE SYNTHASE"/>
    <property type="match status" value="1"/>
</dbReference>
<dbReference type="CDD" id="cd02570">
    <property type="entry name" value="PseudoU_synth_EcTruA"/>
    <property type="match status" value="1"/>
</dbReference>
<feature type="domain" description="Pseudouridine synthase I TruA alpha/beta" evidence="8">
    <location>
        <begin position="142"/>
        <end position="244"/>
    </location>
</feature>
<organism evidence="9 10">
    <name type="scientific">Aliidiomarina minuta</name>
    <dbReference type="NCBI Taxonomy" id="880057"/>
    <lineage>
        <taxon>Bacteria</taxon>
        <taxon>Pseudomonadati</taxon>
        <taxon>Pseudomonadota</taxon>
        <taxon>Gammaproteobacteria</taxon>
        <taxon>Alteromonadales</taxon>
        <taxon>Idiomarinaceae</taxon>
        <taxon>Aliidiomarina</taxon>
    </lineage>
</organism>
<comment type="function">
    <text evidence="4">Formation of pseudouridine at positions 38, 39 and 40 in the anticodon stem and loop of transfer RNAs.</text>
</comment>
<dbReference type="PANTHER" id="PTHR11142:SF0">
    <property type="entry name" value="TRNA PSEUDOURIDINE SYNTHASE-LIKE 1"/>
    <property type="match status" value="1"/>
</dbReference>
<dbReference type="InterPro" id="IPR020095">
    <property type="entry name" value="PsdUridine_synth_TruA_C"/>
</dbReference>
<evidence type="ECO:0000259" key="8">
    <source>
        <dbReference type="Pfam" id="PF01416"/>
    </source>
</evidence>
<dbReference type="EC" id="5.4.99.12" evidence="4"/>
<reference evidence="9 10" key="1">
    <citation type="journal article" date="2011" name="Front. Microbiol.">
        <title>Genomic signatures of strain selection and enhancement in Bacillus atrophaeus var. globigii, a historical biowarfare simulant.</title>
        <authorList>
            <person name="Gibbons H.S."/>
            <person name="Broomall S.M."/>
            <person name="McNew L.A."/>
            <person name="Daligault H."/>
            <person name="Chapman C."/>
            <person name="Bruce D."/>
            <person name="Karavis M."/>
            <person name="Krepps M."/>
            <person name="McGregor P.A."/>
            <person name="Hong C."/>
            <person name="Park K.H."/>
            <person name="Akmal A."/>
            <person name="Feldman A."/>
            <person name="Lin J.S."/>
            <person name="Chang W.E."/>
            <person name="Higgs B.W."/>
            <person name="Demirev P."/>
            <person name="Lindquist J."/>
            <person name="Liem A."/>
            <person name="Fochler E."/>
            <person name="Read T.D."/>
            <person name="Tapia R."/>
            <person name="Johnson S."/>
            <person name="Bishop-Lilly K.A."/>
            <person name="Detter C."/>
            <person name="Han C."/>
            <person name="Sozhamannan S."/>
            <person name="Rosenzweig C.N."/>
            <person name="Skowronski E.W."/>
        </authorList>
    </citation>
    <scope>NUCLEOTIDE SEQUENCE [LARGE SCALE GENOMIC DNA]</scope>
    <source>
        <strain evidence="9 10">MLST1</strain>
    </source>
</reference>
<dbReference type="PIRSF" id="PIRSF001430">
    <property type="entry name" value="tRNA_psdUrid_synth"/>
    <property type="match status" value="1"/>
</dbReference>
<accession>A0A432W558</accession>
<evidence type="ECO:0000256" key="3">
    <source>
        <dbReference type="ARBA" id="ARBA00023235"/>
    </source>
</evidence>
<feature type="active site" description="Nucleophile" evidence="4 5">
    <location>
        <position position="51"/>
    </location>
</feature>
<evidence type="ECO:0000256" key="6">
    <source>
        <dbReference type="PIRSR" id="PIRSR001430-2"/>
    </source>
</evidence>
<dbReference type="Gene3D" id="3.30.70.580">
    <property type="entry name" value="Pseudouridine synthase I, catalytic domain, N-terminal subdomain"/>
    <property type="match status" value="1"/>
</dbReference>
<dbReference type="GO" id="GO:0160147">
    <property type="term" value="F:tRNA pseudouridine(38-40) synthase activity"/>
    <property type="evidence" value="ECO:0007669"/>
    <property type="project" value="UniProtKB-EC"/>
</dbReference>
<dbReference type="RefSeq" id="WP_126801903.1">
    <property type="nucleotide sequence ID" value="NZ_PIPL01000001.1"/>
</dbReference>
<protein>
    <recommendedName>
        <fullName evidence="4">tRNA pseudouridine synthase A</fullName>
        <ecNumber evidence="4">5.4.99.12</ecNumber>
    </recommendedName>
    <alternativeName>
        <fullName evidence="4">tRNA pseudouridine(38-40) synthase</fullName>
    </alternativeName>
    <alternativeName>
        <fullName evidence="4">tRNA pseudouridylate synthase I</fullName>
    </alternativeName>
    <alternativeName>
        <fullName evidence="4">tRNA-uridine isomerase I</fullName>
    </alternativeName>
</protein>
<dbReference type="Gene3D" id="3.30.70.660">
    <property type="entry name" value="Pseudouridine synthase I, catalytic domain, C-terminal subdomain"/>
    <property type="match status" value="1"/>
</dbReference>
<dbReference type="InterPro" id="IPR020097">
    <property type="entry name" value="PsdUridine_synth_TruA_a/b_dom"/>
</dbReference>
<keyword evidence="10" id="KW-1185">Reference proteome</keyword>
<dbReference type="InterPro" id="IPR020103">
    <property type="entry name" value="PsdUridine_synth_cat_dom_sf"/>
</dbReference>